<sequence length="125" mass="15024">MKDIQNLNDIKQMVDTFYDKVNQDAELSYIFNDFAKINWKTHLPTMYAFWNKILFSEGNYRGNPFEKHIPLPIEEKHFDRWVAIFIENIDSQFEGEKAEEVKMRAQSIAYVFNNKLNMLRTENHL</sequence>
<dbReference type="Gene3D" id="1.10.490.10">
    <property type="entry name" value="Globins"/>
    <property type="match status" value="1"/>
</dbReference>
<keyword evidence="2" id="KW-0349">Heme</keyword>
<evidence type="ECO:0000256" key="1">
    <source>
        <dbReference type="ARBA" id="ARBA00022448"/>
    </source>
</evidence>
<dbReference type="EMBL" id="BQKA01000021">
    <property type="protein sequence ID" value="GJM50077.1"/>
    <property type="molecule type" value="Genomic_DNA"/>
</dbReference>
<keyword evidence="1" id="KW-0813">Transport</keyword>
<evidence type="ECO:0000313" key="8">
    <source>
        <dbReference type="Proteomes" id="UP001208692"/>
    </source>
</evidence>
<evidence type="ECO:0000256" key="2">
    <source>
        <dbReference type="ARBA" id="ARBA00022617"/>
    </source>
</evidence>
<dbReference type="InterPro" id="IPR001486">
    <property type="entry name" value="Hemoglobin_trunc"/>
</dbReference>
<evidence type="ECO:0000313" key="6">
    <source>
        <dbReference type="EMBL" id="GJM53098.1"/>
    </source>
</evidence>
<dbReference type="GO" id="GO:0019825">
    <property type="term" value="F:oxygen binding"/>
    <property type="evidence" value="ECO:0007669"/>
    <property type="project" value="InterPro"/>
</dbReference>
<dbReference type="GO" id="GO:0020037">
    <property type="term" value="F:heme binding"/>
    <property type="evidence" value="ECO:0007669"/>
    <property type="project" value="InterPro"/>
</dbReference>
<dbReference type="Pfam" id="PF01152">
    <property type="entry name" value="Bac_globin"/>
    <property type="match status" value="1"/>
</dbReference>
<name>A0AAV5AZ11_9FLAO</name>
<dbReference type="EMBL" id="BQKB01000025">
    <property type="protein sequence ID" value="GJM53098.1"/>
    <property type="molecule type" value="Genomic_DNA"/>
</dbReference>
<keyword evidence="3" id="KW-0479">Metal-binding</keyword>
<accession>A0AAV5AZ11</accession>
<organism evidence="5 7">
    <name type="scientific">Capnocytophaga catalasegens</name>
    <dbReference type="NCBI Taxonomy" id="1004260"/>
    <lineage>
        <taxon>Bacteria</taxon>
        <taxon>Pseudomonadati</taxon>
        <taxon>Bacteroidota</taxon>
        <taxon>Flavobacteriia</taxon>
        <taxon>Flavobacteriales</taxon>
        <taxon>Flavobacteriaceae</taxon>
        <taxon>Capnocytophaga</taxon>
    </lineage>
</organism>
<reference evidence="5 8" key="1">
    <citation type="submission" date="2021-11" db="EMBL/GenBank/DDBJ databases">
        <title>Draft genome sequence of Capnocytophaga sp. strain KC07075 isolated from cat oral cavity.</title>
        <authorList>
            <person name="Suzuki M."/>
            <person name="Imaoka K."/>
            <person name="Kimura M."/>
            <person name="Morikawa S."/>
            <person name="Maeda K."/>
        </authorList>
    </citation>
    <scope>NUCLEOTIDE SEQUENCE</scope>
    <source>
        <strain evidence="5">KC07075</strain>
        <strain evidence="6 8">KC07079</strain>
    </source>
</reference>
<gene>
    <name evidence="5" type="ORF">RCZ15_10510</name>
    <name evidence="6" type="ORF">RCZ16_14150</name>
</gene>
<evidence type="ECO:0008006" key="9">
    <source>
        <dbReference type="Google" id="ProtNLM"/>
    </source>
</evidence>
<dbReference type="InterPro" id="IPR009050">
    <property type="entry name" value="Globin-like_sf"/>
</dbReference>
<evidence type="ECO:0000256" key="3">
    <source>
        <dbReference type="ARBA" id="ARBA00022723"/>
    </source>
</evidence>
<comment type="caution">
    <text evidence="5">The sequence shown here is derived from an EMBL/GenBank/DDBJ whole genome shotgun (WGS) entry which is preliminary data.</text>
</comment>
<dbReference type="RefSeq" id="WP_264846716.1">
    <property type="nucleotide sequence ID" value="NZ_BPMA01000028.1"/>
</dbReference>
<evidence type="ECO:0000256" key="4">
    <source>
        <dbReference type="ARBA" id="ARBA00023004"/>
    </source>
</evidence>
<dbReference type="CDD" id="cd08916">
    <property type="entry name" value="TrHb3_P"/>
    <property type="match status" value="1"/>
</dbReference>
<evidence type="ECO:0000313" key="5">
    <source>
        <dbReference type="EMBL" id="GJM50077.1"/>
    </source>
</evidence>
<proteinExistence type="predicted"/>
<dbReference type="InterPro" id="IPR012292">
    <property type="entry name" value="Globin/Proto"/>
</dbReference>
<keyword evidence="8" id="KW-1185">Reference proteome</keyword>
<evidence type="ECO:0000313" key="7">
    <source>
        <dbReference type="Proteomes" id="UP001207736"/>
    </source>
</evidence>
<dbReference type="GO" id="GO:0046872">
    <property type="term" value="F:metal ion binding"/>
    <property type="evidence" value="ECO:0007669"/>
    <property type="project" value="UniProtKB-KW"/>
</dbReference>
<keyword evidence="4" id="KW-0408">Iron</keyword>
<dbReference type="Proteomes" id="UP001207736">
    <property type="component" value="Unassembled WGS sequence"/>
</dbReference>
<dbReference type="AlphaFoldDB" id="A0AAV5AZ11"/>
<protein>
    <recommendedName>
        <fullName evidence="9">Group III truncated hemoglobin</fullName>
    </recommendedName>
</protein>
<dbReference type="Proteomes" id="UP001208692">
    <property type="component" value="Unassembled WGS sequence"/>
</dbReference>
<dbReference type="SUPFAM" id="SSF46458">
    <property type="entry name" value="Globin-like"/>
    <property type="match status" value="1"/>
</dbReference>